<feature type="signal peptide" evidence="2">
    <location>
        <begin position="1"/>
        <end position="21"/>
    </location>
</feature>
<evidence type="ECO:0000256" key="1">
    <source>
        <dbReference type="SAM" id="Phobius"/>
    </source>
</evidence>
<gene>
    <name evidence="3" type="ORF">NBO_655g0001</name>
</gene>
<dbReference type="VEuPathDB" id="MicrosporidiaDB:NBO_655g0001"/>
<proteinExistence type="predicted"/>
<feature type="chain" id="PRO_5004344693" evidence="2">
    <location>
        <begin position="22"/>
        <end position="219"/>
    </location>
</feature>
<keyword evidence="1" id="KW-1133">Transmembrane helix</keyword>
<evidence type="ECO:0000256" key="2">
    <source>
        <dbReference type="SAM" id="SignalP"/>
    </source>
</evidence>
<evidence type="ECO:0000313" key="4">
    <source>
        <dbReference type="Proteomes" id="UP000016927"/>
    </source>
</evidence>
<accession>R0MGN6</accession>
<name>R0MGN6_NOSB1</name>
<keyword evidence="1" id="KW-0472">Membrane</keyword>
<dbReference type="EMBL" id="KB909562">
    <property type="protein sequence ID" value="EOB11903.1"/>
    <property type="molecule type" value="Genomic_DNA"/>
</dbReference>
<dbReference type="OMA" id="MHRFALM"/>
<dbReference type="HOGENOM" id="CLU_099520_0_0_1"/>
<sequence>MLFIYLVSVFSALFPVSPSGGVDVYKKLLSNTVVMAKTRVYHRSPESLNWKELKDNIGITTSMNIYKSNDKQRIASVSDGKVVFKDSKHDVKNIFFFTTNHGNGNYTFEFKIKGNSSDEYALKLEMFEGKPYNPEIVSGVDYQMNWLTQKIQDLLDFAKNNFEIQRMGDEDEAEYVTLYKYIFTLLFRVTVAKIIVLLVTIFYFNKSVKNFFLQKKIVK</sequence>
<protein>
    <submittedName>
        <fullName evidence="3">Uncharacterized protein</fullName>
    </submittedName>
</protein>
<dbReference type="Proteomes" id="UP000016927">
    <property type="component" value="Unassembled WGS sequence"/>
</dbReference>
<dbReference type="AlphaFoldDB" id="R0MGN6"/>
<feature type="non-terminal residue" evidence="3">
    <location>
        <position position="219"/>
    </location>
</feature>
<reference evidence="3 4" key="1">
    <citation type="journal article" date="2013" name="BMC Genomics">
        <title>Comparative genomics of parasitic silkworm microsporidia reveal an association between genome expansion and host adaptation.</title>
        <authorList>
            <person name="Pan G."/>
            <person name="Xu J."/>
            <person name="Li T."/>
            <person name="Xia Q."/>
            <person name="Liu S.L."/>
            <person name="Zhang G."/>
            <person name="Li S."/>
            <person name="Li C."/>
            <person name="Liu H."/>
            <person name="Yang L."/>
            <person name="Liu T."/>
            <person name="Zhang X."/>
            <person name="Wu Z."/>
            <person name="Fan W."/>
            <person name="Dang X."/>
            <person name="Xiang H."/>
            <person name="Tao M."/>
            <person name="Li Y."/>
            <person name="Hu J."/>
            <person name="Li Z."/>
            <person name="Lin L."/>
            <person name="Luo J."/>
            <person name="Geng L."/>
            <person name="Wang L."/>
            <person name="Long M."/>
            <person name="Wan Y."/>
            <person name="He N."/>
            <person name="Zhang Z."/>
            <person name="Lu C."/>
            <person name="Keeling P.J."/>
            <person name="Wang J."/>
            <person name="Xiang Z."/>
            <person name="Zhou Z."/>
        </authorList>
    </citation>
    <scope>NUCLEOTIDE SEQUENCE [LARGE SCALE GENOMIC DNA]</scope>
    <source>
        <strain evidence="4">CQ1 / CVCC 102059</strain>
    </source>
</reference>
<keyword evidence="2" id="KW-0732">Signal</keyword>
<evidence type="ECO:0000313" key="3">
    <source>
        <dbReference type="EMBL" id="EOB11903.1"/>
    </source>
</evidence>
<dbReference type="OrthoDB" id="2193035at2759"/>
<organism evidence="3 4">
    <name type="scientific">Nosema bombycis (strain CQ1 / CVCC 102059)</name>
    <name type="common">Microsporidian parasite</name>
    <name type="synonym">Pebrine of silkworm</name>
    <dbReference type="NCBI Taxonomy" id="578461"/>
    <lineage>
        <taxon>Eukaryota</taxon>
        <taxon>Fungi</taxon>
        <taxon>Fungi incertae sedis</taxon>
        <taxon>Microsporidia</taxon>
        <taxon>Nosematidae</taxon>
        <taxon>Nosema</taxon>
    </lineage>
</organism>
<keyword evidence="1" id="KW-0812">Transmembrane</keyword>
<feature type="transmembrane region" description="Helical" evidence="1">
    <location>
        <begin position="181"/>
        <end position="204"/>
    </location>
</feature>
<keyword evidence="4" id="KW-1185">Reference proteome</keyword>